<dbReference type="GO" id="GO:0004751">
    <property type="term" value="F:ribose-5-phosphate isomerase activity"/>
    <property type="evidence" value="ECO:0007669"/>
    <property type="project" value="UniProtKB-EC"/>
</dbReference>
<comment type="catalytic activity">
    <reaction evidence="2">
        <text>aldehydo-D-ribose 5-phosphate = D-ribulose 5-phosphate</text>
        <dbReference type="Rhea" id="RHEA:14657"/>
        <dbReference type="ChEBI" id="CHEBI:58121"/>
        <dbReference type="ChEBI" id="CHEBI:58273"/>
        <dbReference type="EC" id="5.3.1.6"/>
    </reaction>
</comment>
<dbReference type="NCBIfam" id="TIGR00021">
    <property type="entry name" value="rpiA"/>
    <property type="match status" value="1"/>
</dbReference>
<reference evidence="3 4" key="1">
    <citation type="submission" date="2022-09" db="EMBL/GenBank/DDBJ databases">
        <title>New species of Phenylobacterium.</title>
        <authorList>
            <person name="Mieszkin S."/>
        </authorList>
    </citation>
    <scope>NUCLEOTIDE SEQUENCE [LARGE SCALE GENOMIC DNA]</scope>
    <source>
        <strain evidence="3 4">HK31-G</strain>
    </source>
</reference>
<evidence type="ECO:0000256" key="2">
    <source>
        <dbReference type="HAMAP-Rule" id="MF_00170"/>
    </source>
</evidence>
<dbReference type="InterPro" id="IPR020672">
    <property type="entry name" value="Ribose5P_isomerase_typA_subgr"/>
</dbReference>
<comment type="caution">
    <text evidence="3">The sequence shown here is derived from an EMBL/GenBank/DDBJ whole genome shotgun (WGS) entry which is preliminary data.</text>
</comment>
<comment type="function">
    <text evidence="2">Catalyzes the reversible conversion of ribose-5-phosphate to ribulose 5-phosphate.</text>
</comment>
<dbReference type="SUPFAM" id="SSF100950">
    <property type="entry name" value="NagB/RpiA/CoA transferase-like"/>
    <property type="match status" value="1"/>
</dbReference>
<feature type="binding site" evidence="2">
    <location>
        <begin position="28"/>
        <end position="31"/>
    </location>
    <ligand>
        <name>substrate</name>
    </ligand>
</feature>
<gene>
    <name evidence="2 3" type="primary">rpiA</name>
    <name evidence="3" type="ORF">OCL97_19260</name>
</gene>
<dbReference type="InterPro" id="IPR037171">
    <property type="entry name" value="NagB/RpiA_transferase-like"/>
</dbReference>
<dbReference type="PANTHER" id="PTHR11934:SF0">
    <property type="entry name" value="RIBOSE-5-PHOSPHATE ISOMERASE"/>
    <property type="match status" value="1"/>
</dbReference>
<proteinExistence type="inferred from homology"/>
<dbReference type="RefSeq" id="WP_377371398.1">
    <property type="nucleotide sequence ID" value="NZ_JAOTJD010000046.1"/>
</dbReference>
<dbReference type="CDD" id="cd01398">
    <property type="entry name" value="RPI_A"/>
    <property type="match status" value="1"/>
</dbReference>
<dbReference type="Proteomes" id="UP001598130">
    <property type="component" value="Unassembled WGS sequence"/>
</dbReference>
<comment type="subunit">
    <text evidence="2">Homodimer.</text>
</comment>
<dbReference type="SMART" id="SM01134">
    <property type="entry name" value="DeoRC"/>
    <property type="match status" value="1"/>
</dbReference>
<comment type="similarity">
    <text evidence="2">Belongs to the ribose 5-phosphate isomerase family.</text>
</comment>
<feature type="binding site" evidence="2">
    <location>
        <begin position="93"/>
        <end position="96"/>
    </location>
    <ligand>
        <name>substrate</name>
    </ligand>
</feature>
<sequence length="227" mass="23298">MSADDQKRAAGEAAAALVEGGMTVGLGTGSTAAWFVKALAARKLDIVAVSTSVATAELAASLGIRLKELGEARSIDLTVDGADEIGPALSLIKGGGAALLREKLVWEASRRCVVIADAAKRVPMLGKFPLPIEVVAFGHETTVLRICDALTECDLGVAPRLRMKDGQPVRTDGGNVIYDASCGRIEEPALLAAALKSVTGVVDHGLFLDLADLALVGTDGGVVSVEP</sequence>
<evidence type="ECO:0000313" key="4">
    <source>
        <dbReference type="Proteomes" id="UP001598130"/>
    </source>
</evidence>
<dbReference type="EMBL" id="JAOTJD010000046">
    <property type="protein sequence ID" value="MFD3266102.1"/>
    <property type="molecule type" value="Genomic_DNA"/>
</dbReference>
<organism evidence="3 4">
    <name type="scientific">Phenylobacterium ferrooxidans</name>
    <dbReference type="NCBI Taxonomy" id="2982689"/>
    <lineage>
        <taxon>Bacteria</taxon>
        <taxon>Pseudomonadati</taxon>
        <taxon>Pseudomonadota</taxon>
        <taxon>Alphaproteobacteria</taxon>
        <taxon>Caulobacterales</taxon>
        <taxon>Caulobacteraceae</taxon>
        <taxon>Phenylobacterium</taxon>
    </lineage>
</organism>
<name>A0ABW6CSQ4_9CAUL</name>
<dbReference type="Pfam" id="PF06026">
    <property type="entry name" value="Rib_5-P_isom_A"/>
    <property type="match status" value="1"/>
</dbReference>
<evidence type="ECO:0000313" key="3">
    <source>
        <dbReference type="EMBL" id="MFD3266102.1"/>
    </source>
</evidence>
<feature type="binding site" evidence="2">
    <location>
        <position position="120"/>
    </location>
    <ligand>
        <name>substrate</name>
    </ligand>
</feature>
<dbReference type="NCBIfam" id="NF001924">
    <property type="entry name" value="PRK00702.1"/>
    <property type="match status" value="1"/>
</dbReference>
<comment type="pathway">
    <text evidence="2">Carbohydrate degradation; pentose phosphate pathway; D-ribose 5-phosphate from D-ribulose 5-phosphate (non-oxidative stage): step 1/1.</text>
</comment>
<evidence type="ECO:0000256" key="1">
    <source>
        <dbReference type="ARBA" id="ARBA00023235"/>
    </source>
</evidence>
<dbReference type="SUPFAM" id="SSF75445">
    <property type="entry name" value="D-ribose-5-phosphate isomerase (RpiA), lid domain"/>
    <property type="match status" value="1"/>
</dbReference>
<dbReference type="Gene3D" id="3.30.70.260">
    <property type="match status" value="1"/>
</dbReference>
<keyword evidence="4" id="KW-1185">Reference proteome</keyword>
<protein>
    <recommendedName>
        <fullName evidence="2">Ribose-5-phosphate isomerase A</fullName>
        <ecNumber evidence="2">5.3.1.6</ecNumber>
    </recommendedName>
    <alternativeName>
        <fullName evidence="2">Phosphoriboisomerase A</fullName>
        <shortName evidence="2">PRI</shortName>
    </alternativeName>
</protein>
<dbReference type="Gene3D" id="3.40.50.1360">
    <property type="match status" value="1"/>
</dbReference>
<dbReference type="PANTHER" id="PTHR11934">
    <property type="entry name" value="RIBOSE-5-PHOSPHATE ISOMERASE"/>
    <property type="match status" value="1"/>
</dbReference>
<keyword evidence="1 2" id="KW-0413">Isomerase</keyword>
<feature type="active site" description="Proton acceptor" evidence="2">
    <location>
        <position position="102"/>
    </location>
</feature>
<feature type="binding site" evidence="2">
    <location>
        <begin position="80"/>
        <end position="83"/>
    </location>
    <ligand>
        <name>substrate</name>
    </ligand>
</feature>
<dbReference type="InterPro" id="IPR004788">
    <property type="entry name" value="Ribose5P_isomerase_type_A"/>
</dbReference>
<dbReference type="EC" id="5.3.1.6" evidence="2"/>
<dbReference type="HAMAP" id="MF_00170">
    <property type="entry name" value="Rib_5P_isom_A"/>
    <property type="match status" value="1"/>
</dbReference>
<accession>A0ABW6CSQ4</accession>